<dbReference type="SMART" id="SM00401">
    <property type="entry name" value="ZnF_GATA"/>
    <property type="match status" value="1"/>
</dbReference>
<dbReference type="Proteomes" id="UP000054248">
    <property type="component" value="Unassembled WGS sequence"/>
</dbReference>
<dbReference type="InterPro" id="IPR051140">
    <property type="entry name" value="GATA_TF"/>
</dbReference>
<dbReference type="STRING" id="1051891.A0A0C3M8A8"/>
<evidence type="ECO:0000313" key="8">
    <source>
        <dbReference type="Proteomes" id="UP000054248"/>
    </source>
</evidence>
<sequence length="304" mass="32180">MDSGGGGPSLVHPSYAGMPQPHQHQQHQQHHPQQQHPSHQQQHQQFYAQPPQHPSQHHHHQQHHHHPSSMGQGMGDPSGSNSMGGGAGGPQSHQMAPLLAGGAGVYVPAPPPVTFPVEPQLDFTQILRLFNMTITASPLPATAESVNDIDPSSRGRKIANLPPSTWNSMLQSALDGLRSLDPMLAEKYVAAAREIQVPEVAEVVVGPDVAAGPGVNGAHPGGGGASGVNGNGVVDGDDEGPEGKKRRQDDKGAEPQECLTCHAKSSPEWRRGPFGPRTLCNACGLVYIKIVSWAFALLSPVSER</sequence>
<evidence type="ECO:0000256" key="1">
    <source>
        <dbReference type="ARBA" id="ARBA00022723"/>
    </source>
</evidence>
<gene>
    <name evidence="7" type="ORF">M407DRAFT_161116</name>
</gene>
<dbReference type="EMBL" id="KN822977">
    <property type="protein sequence ID" value="KIO29907.1"/>
    <property type="molecule type" value="Genomic_DNA"/>
</dbReference>
<proteinExistence type="predicted"/>
<evidence type="ECO:0000256" key="3">
    <source>
        <dbReference type="ARBA" id="ARBA00022833"/>
    </source>
</evidence>
<feature type="compositionally biased region" description="Gly residues" evidence="5">
    <location>
        <begin position="219"/>
        <end position="230"/>
    </location>
</feature>
<name>A0A0C3M8A8_9AGAM</name>
<dbReference type="PROSITE" id="PS50114">
    <property type="entry name" value="GATA_ZN_FINGER_2"/>
    <property type="match status" value="1"/>
</dbReference>
<keyword evidence="3" id="KW-0862">Zinc</keyword>
<dbReference type="GO" id="GO:0008270">
    <property type="term" value="F:zinc ion binding"/>
    <property type="evidence" value="ECO:0007669"/>
    <property type="project" value="UniProtKB-KW"/>
</dbReference>
<feature type="compositionally biased region" description="Gly residues" evidence="5">
    <location>
        <begin position="72"/>
        <end position="89"/>
    </location>
</feature>
<dbReference type="GO" id="GO:0006355">
    <property type="term" value="P:regulation of DNA-templated transcription"/>
    <property type="evidence" value="ECO:0007669"/>
    <property type="project" value="InterPro"/>
</dbReference>
<feature type="compositionally biased region" description="Low complexity" evidence="5">
    <location>
        <begin position="31"/>
        <end position="50"/>
    </location>
</feature>
<dbReference type="AlphaFoldDB" id="A0A0C3M8A8"/>
<keyword evidence="1" id="KW-0479">Metal-binding</keyword>
<dbReference type="Gene3D" id="3.30.50.10">
    <property type="entry name" value="Erythroid Transcription Factor GATA-1, subunit A"/>
    <property type="match status" value="1"/>
</dbReference>
<keyword evidence="2 4" id="KW-0863">Zinc-finger</keyword>
<dbReference type="SUPFAM" id="SSF57716">
    <property type="entry name" value="Glucocorticoid receptor-like (DNA-binding domain)"/>
    <property type="match status" value="1"/>
</dbReference>
<dbReference type="HOGENOM" id="CLU_915842_0_0_1"/>
<dbReference type="CDD" id="cd00202">
    <property type="entry name" value="ZnF_GATA"/>
    <property type="match status" value="1"/>
</dbReference>
<dbReference type="OrthoDB" id="2162994at2759"/>
<reference evidence="7 8" key="1">
    <citation type="submission" date="2014-04" db="EMBL/GenBank/DDBJ databases">
        <authorList>
            <consortium name="DOE Joint Genome Institute"/>
            <person name="Kuo A."/>
            <person name="Girlanda M."/>
            <person name="Perotto S."/>
            <person name="Kohler A."/>
            <person name="Nagy L.G."/>
            <person name="Floudas D."/>
            <person name="Copeland A."/>
            <person name="Barry K.W."/>
            <person name="Cichocki N."/>
            <person name="Veneault-Fourrey C."/>
            <person name="LaButti K."/>
            <person name="Lindquist E.A."/>
            <person name="Lipzen A."/>
            <person name="Lundell T."/>
            <person name="Morin E."/>
            <person name="Murat C."/>
            <person name="Sun H."/>
            <person name="Tunlid A."/>
            <person name="Henrissat B."/>
            <person name="Grigoriev I.V."/>
            <person name="Hibbett D.S."/>
            <person name="Martin F."/>
            <person name="Nordberg H.P."/>
            <person name="Cantor M.N."/>
            <person name="Hua S.X."/>
        </authorList>
    </citation>
    <scope>NUCLEOTIDE SEQUENCE [LARGE SCALE GENOMIC DNA]</scope>
    <source>
        <strain evidence="7 8">MUT 4182</strain>
    </source>
</reference>
<feature type="region of interest" description="Disordered" evidence="5">
    <location>
        <begin position="1"/>
        <end position="96"/>
    </location>
</feature>
<organism evidence="7 8">
    <name type="scientific">Tulasnella calospora MUT 4182</name>
    <dbReference type="NCBI Taxonomy" id="1051891"/>
    <lineage>
        <taxon>Eukaryota</taxon>
        <taxon>Fungi</taxon>
        <taxon>Dikarya</taxon>
        <taxon>Basidiomycota</taxon>
        <taxon>Agaricomycotina</taxon>
        <taxon>Agaricomycetes</taxon>
        <taxon>Cantharellales</taxon>
        <taxon>Tulasnellaceae</taxon>
        <taxon>Tulasnella</taxon>
    </lineage>
</organism>
<dbReference type="PANTHER" id="PTHR45658">
    <property type="entry name" value="GATA TRANSCRIPTION FACTOR"/>
    <property type="match status" value="1"/>
</dbReference>
<evidence type="ECO:0000256" key="2">
    <source>
        <dbReference type="ARBA" id="ARBA00022771"/>
    </source>
</evidence>
<dbReference type="Pfam" id="PF00320">
    <property type="entry name" value="GATA"/>
    <property type="match status" value="1"/>
</dbReference>
<protein>
    <recommendedName>
        <fullName evidence="6">GATA-type domain-containing protein</fullName>
    </recommendedName>
</protein>
<feature type="domain" description="GATA-type" evidence="6">
    <location>
        <begin position="252"/>
        <end position="287"/>
    </location>
</feature>
<accession>A0A0C3M8A8</accession>
<keyword evidence="8" id="KW-1185">Reference proteome</keyword>
<dbReference type="GO" id="GO:0043565">
    <property type="term" value="F:sequence-specific DNA binding"/>
    <property type="evidence" value="ECO:0007669"/>
    <property type="project" value="InterPro"/>
</dbReference>
<evidence type="ECO:0000256" key="4">
    <source>
        <dbReference type="PROSITE-ProRule" id="PRU00094"/>
    </source>
</evidence>
<feature type="compositionally biased region" description="Basic and acidic residues" evidence="5">
    <location>
        <begin position="241"/>
        <end position="254"/>
    </location>
</feature>
<evidence type="ECO:0000313" key="7">
    <source>
        <dbReference type="EMBL" id="KIO29907.1"/>
    </source>
</evidence>
<evidence type="ECO:0000256" key="5">
    <source>
        <dbReference type="SAM" id="MobiDB-lite"/>
    </source>
</evidence>
<dbReference type="InterPro" id="IPR013088">
    <property type="entry name" value="Znf_NHR/GATA"/>
</dbReference>
<dbReference type="PROSITE" id="PS00344">
    <property type="entry name" value="GATA_ZN_FINGER_1"/>
    <property type="match status" value="1"/>
</dbReference>
<dbReference type="PANTHER" id="PTHR45658:SF132">
    <property type="entry name" value="BIOFILM REGULATOR 1"/>
    <property type="match status" value="1"/>
</dbReference>
<dbReference type="InterPro" id="IPR000679">
    <property type="entry name" value="Znf_GATA"/>
</dbReference>
<evidence type="ECO:0000259" key="6">
    <source>
        <dbReference type="PROSITE" id="PS50114"/>
    </source>
</evidence>
<reference evidence="8" key="2">
    <citation type="submission" date="2015-01" db="EMBL/GenBank/DDBJ databases">
        <title>Evolutionary Origins and Diversification of the Mycorrhizal Mutualists.</title>
        <authorList>
            <consortium name="DOE Joint Genome Institute"/>
            <consortium name="Mycorrhizal Genomics Consortium"/>
            <person name="Kohler A."/>
            <person name="Kuo A."/>
            <person name="Nagy L.G."/>
            <person name="Floudas D."/>
            <person name="Copeland A."/>
            <person name="Barry K.W."/>
            <person name="Cichocki N."/>
            <person name="Veneault-Fourrey C."/>
            <person name="LaButti K."/>
            <person name="Lindquist E.A."/>
            <person name="Lipzen A."/>
            <person name="Lundell T."/>
            <person name="Morin E."/>
            <person name="Murat C."/>
            <person name="Riley R."/>
            <person name="Ohm R."/>
            <person name="Sun H."/>
            <person name="Tunlid A."/>
            <person name="Henrissat B."/>
            <person name="Grigoriev I.V."/>
            <person name="Hibbett D.S."/>
            <person name="Martin F."/>
        </authorList>
    </citation>
    <scope>NUCLEOTIDE SEQUENCE [LARGE SCALE GENOMIC DNA]</scope>
    <source>
        <strain evidence="8">MUT 4182</strain>
    </source>
</reference>
<feature type="region of interest" description="Disordered" evidence="5">
    <location>
        <begin position="215"/>
        <end position="255"/>
    </location>
</feature>
<feature type="compositionally biased region" description="Basic residues" evidence="5">
    <location>
        <begin position="55"/>
        <end position="67"/>
    </location>
</feature>